<evidence type="ECO:0000313" key="2">
    <source>
        <dbReference type="Proteomes" id="UP000229433"/>
    </source>
</evidence>
<sequence>MTEIHVDTDCGNSPKREFIKAFNIAFARQDFKFILDSITDDVIWNIVGDKKIEGNEAFKKELELMQQQISSLHLHQILSHGKEGAANGIIKMENGKKYAFADFYIFSSAKGAKIKALTSYIIEIAY</sequence>
<protein>
    <submittedName>
        <fullName evidence="1">DNA-binding protein</fullName>
    </submittedName>
</protein>
<evidence type="ECO:0000313" key="1">
    <source>
        <dbReference type="EMBL" id="PHQ30439.1"/>
    </source>
</evidence>
<dbReference type="RefSeq" id="WP_099645272.1">
    <property type="nucleotide sequence ID" value="NZ_KZ319288.1"/>
</dbReference>
<comment type="caution">
    <text evidence="1">The sequence shown here is derived from an EMBL/GenBank/DDBJ whole genome shotgun (WGS) entry which is preliminary data.</text>
</comment>
<dbReference type="EMBL" id="NQXA01000002">
    <property type="protein sequence ID" value="PHQ30439.1"/>
    <property type="molecule type" value="Genomic_DNA"/>
</dbReference>
<dbReference type="OrthoDB" id="6692273at2"/>
<dbReference type="InterPro" id="IPR032710">
    <property type="entry name" value="NTF2-like_dom_sf"/>
</dbReference>
<dbReference type="SUPFAM" id="SSF54427">
    <property type="entry name" value="NTF2-like"/>
    <property type="match status" value="1"/>
</dbReference>
<gene>
    <name evidence="1" type="ORF">CJ305_05645</name>
</gene>
<reference evidence="1 2" key="1">
    <citation type="submission" date="2017-08" db="EMBL/GenBank/DDBJ databases">
        <title>The whole genome shortgun sequences of strain Leeuwenhoekiella nanhaiensis G18 from the South China Sea.</title>
        <authorList>
            <person name="Liu Q."/>
        </authorList>
    </citation>
    <scope>NUCLEOTIDE SEQUENCE [LARGE SCALE GENOMIC DNA]</scope>
    <source>
        <strain evidence="1 2">G18</strain>
    </source>
</reference>
<accession>A0A2G1VVE8</accession>
<keyword evidence="1" id="KW-0238">DNA-binding</keyword>
<dbReference type="AlphaFoldDB" id="A0A2G1VVE8"/>
<dbReference type="Gene3D" id="3.10.450.50">
    <property type="match status" value="1"/>
</dbReference>
<dbReference type="Proteomes" id="UP000229433">
    <property type="component" value="Unassembled WGS sequence"/>
</dbReference>
<proteinExistence type="predicted"/>
<organism evidence="1 2">
    <name type="scientific">Leeuwenhoekiella nanhaiensis</name>
    <dbReference type="NCBI Taxonomy" id="1655491"/>
    <lineage>
        <taxon>Bacteria</taxon>
        <taxon>Pseudomonadati</taxon>
        <taxon>Bacteroidota</taxon>
        <taxon>Flavobacteriia</taxon>
        <taxon>Flavobacteriales</taxon>
        <taxon>Flavobacteriaceae</taxon>
        <taxon>Leeuwenhoekiella</taxon>
    </lineage>
</organism>
<name>A0A2G1VVE8_9FLAO</name>
<dbReference type="GO" id="GO:0003677">
    <property type="term" value="F:DNA binding"/>
    <property type="evidence" value="ECO:0007669"/>
    <property type="project" value="UniProtKB-KW"/>
</dbReference>
<keyword evidence="2" id="KW-1185">Reference proteome</keyword>